<dbReference type="InterPro" id="IPR006860">
    <property type="entry name" value="FecR"/>
</dbReference>
<dbReference type="PIRSF" id="PIRSF018266">
    <property type="entry name" value="FecR"/>
    <property type="match status" value="1"/>
</dbReference>
<organism evidence="4 5">
    <name type="scientific">Algoriphagus kandeliae</name>
    <dbReference type="NCBI Taxonomy" id="2562278"/>
    <lineage>
        <taxon>Bacteria</taxon>
        <taxon>Pseudomonadati</taxon>
        <taxon>Bacteroidota</taxon>
        <taxon>Cytophagia</taxon>
        <taxon>Cytophagales</taxon>
        <taxon>Cyclobacteriaceae</taxon>
        <taxon>Algoriphagus</taxon>
    </lineage>
</organism>
<sequence>MSEKEEFDIETLIAKFITDECNQSEIEQLEKWRSQSEENEKYVADALKIFQRAKFAVNEKFDSKEAWKKVSARIDSKPKGGTAFIGFWKAAAGLILIAALSYLFFQSLGSKEEFNFTSETEVQIHTLPDQTILALNRESVSKVTYNERKNTGVIELSGEALISIPEDKKVNWQVKVEELVIEDIGTEFNVKAYPQSSEVEVSVLSGEVHIYKIDTDGINISAGEKASYNKTTGEFQLDVADRNVAAYQSKVFSYENQTLENIVTQLSEVYQTAIFLEGDIGNCTLTVNFENEELEEVISIIAETLGLEIRQTEEGITLSGEGCF</sequence>
<evidence type="ECO:0000256" key="1">
    <source>
        <dbReference type="SAM" id="Phobius"/>
    </source>
</evidence>
<proteinExistence type="predicted"/>
<keyword evidence="1" id="KW-1133">Transmembrane helix</keyword>
<dbReference type="GO" id="GO:0016989">
    <property type="term" value="F:sigma factor antagonist activity"/>
    <property type="evidence" value="ECO:0007669"/>
    <property type="project" value="TreeGrafter"/>
</dbReference>
<evidence type="ECO:0000259" key="3">
    <source>
        <dbReference type="Pfam" id="PF16344"/>
    </source>
</evidence>
<protein>
    <submittedName>
        <fullName evidence="4">FecR family protein</fullName>
    </submittedName>
</protein>
<dbReference type="EMBL" id="SPSB01000002">
    <property type="protein sequence ID" value="TFV96095.1"/>
    <property type="molecule type" value="Genomic_DNA"/>
</dbReference>
<dbReference type="InterPro" id="IPR032508">
    <property type="entry name" value="FecR_C"/>
</dbReference>
<dbReference type="PANTHER" id="PTHR30273:SF2">
    <property type="entry name" value="PROTEIN FECR"/>
    <property type="match status" value="1"/>
</dbReference>
<dbReference type="OrthoDB" id="1452822at2"/>
<dbReference type="RefSeq" id="WP_135072752.1">
    <property type="nucleotide sequence ID" value="NZ_SPSB01000002.1"/>
</dbReference>
<dbReference type="Proteomes" id="UP000297647">
    <property type="component" value="Unassembled WGS sequence"/>
</dbReference>
<feature type="transmembrane region" description="Helical" evidence="1">
    <location>
        <begin position="83"/>
        <end position="105"/>
    </location>
</feature>
<comment type="caution">
    <text evidence="4">The sequence shown here is derived from an EMBL/GenBank/DDBJ whole genome shotgun (WGS) entry which is preliminary data.</text>
</comment>
<dbReference type="Gene3D" id="3.55.50.30">
    <property type="match status" value="1"/>
</dbReference>
<dbReference type="AlphaFoldDB" id="A0A4Y9QYF9"/>
<dbReference type="Pfam" id="PF04773">
    <property type="entry name" value="FecR"/>
    <property type="match status" value="1"/>
</dbReference>
<reference evidence="4 5" key="1">
    <citation type="submission" date="2019-03" db="EMBL/GenBank/DDBJ databases">
        <title>Algoriphagus sp. nov, a new strain isolated from root system soil of mangrove plant Kandelia.</title>
        <authorList>
            <person name="Yin Q."/>
            <person name="Wang K."/>
            <person name="Song Z."/>
        </authorList>
    </citation>
    <scope>NUCLEOTIDE SEQUENCE [LARGE SCALE GENOMIC DNA]</scope>
    <source>
        <strain evidence="4 5">XY-J91</strain>
    </source>
</reference>
<keyword evidence="1" id="KW-0812">Transmembrane</keyword>
<dbReference type="PANTHER" id="PTHR30273">
    <property type="entry name" value="PERIPLASMIC SIGNAL SENSOR AND SIGMA FACTOR ACTIVATOR FECR-RELATED"/>
    <property type="match status" value="1"/>
</dbReference>
<evidence type="ECO:0000259" key="2">
    <source>
        <dbReference type="Pfam" id="PF04773"/>
    </source>
</evidence>
<dbReference type="InterPro" id="IPR012373">
    <property type="entry name" value="Ferrdict_sens_TM"/>
</dbReference>
<accession>A0A4Y9QYF9</accession>
<name>A0A4Y9QYF9_9BACT</name>
<keyword evidence="1" id="KW-0472">Membrane</keyword>
<dbReference type="Pfam" id="PF16344">
    <property type="entry name" value="FecR_C"/>
    <property type="match status" value="1"/>
</dbReference>
<keyword evidence="5" id="KW-1185">Reference proteome</keyword>
<gene>
    <name evidence="4" type="ORF">E4S40_07670</name>
</gene>
<evidence type="ECO:0000313" key="4">
    <source>
        <dbReference type="EMBL" id="TFV96095.1"/>
    </source>
</evidence>
<dbReference type="Gene3D" id="2.60.120.1440">
    <property type="match status" value="1"/>
</dbReference>
<evidence type="ECO:0000313" key="5">
    <source>
        <dbReference type="Proteomes" id="UP000297647"/>
    </source>
</evidence>
<feature type="domain" description="Protein FecR C-terminal" evidence="3">
    <location>
        <begin position="252"/>
        <end position="317"/>
    </location>
</feature>
<feature type="domain" description="FecR protein" evidence="2">
    <location>
        <begin position="125"/>
        <end position="208"/>
    </location>
</feature>